<dbReference type="PROSITE" id="PS50005">
    <property type="entry name" value="TPR"/>
    <property type="match status" value="7"/>
</dbReference>
<accession>A0A1G1XTV8</accession>
<dbReference type="Gene3D" id="1.25.40.10">
    <property type="entry name" value="Tetratricopeptide repeat domain"/>
    <property type="match status" value="3"/>
</dbReference>
<dbReference type="InterPro" id="IPR052346">
    <property type="entry name" value="O-mannosyl-transferase_TMTC"/>
</dbReference>
<keyword evidence="5" id="KW-0472">Membrane</keyword>
<dbReference type="AlphaFoldDB" id="A0A1G1XTV8"/>
<dbReference type="InterPro" id="IPR011990">
    <property type="entry name" value="TPR-like_helical_dom_sf"/>
</dbReference>
<feature type="transmembrane region" description="Helical" evidence="5">
    <location>
        <begin position="305"/>
        <end position="323"/>
    </location>
</feature>
<keyword evidence="1" id="KW-0677">Repeat</keyword>
<feature type="coiled-coil region" evidence="4">
    <location>
        <begin position="475"/>
        <end position="508"/>
    </location>
</feature>
<evidence type="ECO:0000256" key="1">
    <source>
        <dbReference type="ARBA" id="ARBA00022737"/>
    </source>
</evidence>
<protein>
    <submittedName>
        <fullName evidence="6">Uncharacterized protein</fullName>
    </submittedName>
</protein>
<keyword evidence="2 3" id="KW-0802">TPR repeat</keyword>
<dbReference type="PROSITE" id="PS50293">
    <property type="entry name" value="TPR_REGION"/>
    <property type="match status" value="4"/>
</dbReference>
<feature type="repeat" description="TPR" evidence="3">
    <location>
        <begin position="428"/>
        <end position="461"/>
    </location>
</feature>
<feature type="repeat" description="TPR" evidence="3">
    <location>
        <begin position="632"/>
        <end position="665"/>
    </location>
</feature>
<feature type="transmembrane region" description="Helical" evidence="5">
    <location>
        <begin position="152"/>
        <end position="173"/>
    </location>
</feature>
<keyword evidence="4" id="KW-0175">Coiled coil</keyword>
<feature type="repeat" description="TPR" evidence="3">
    <location>
        <begin position="598"/>
        <end position="631"/>
    </location>
</feature>
<evidence type="ECO:0000256" key="5">
    <source>
        <dbReference type="SAM" id="Phobius"/>
    </source>
</evidence>
<evidence type="ECO:0000256" key="3">
    <source>
        <dbReference type="PROSITE-ProRule" id="PRU00339"/>
    </source>
</evidence>
<feature type="repeat" description="TPR" evidence="3">
    <location>
        <begin position="530"/>
        <end position="563"/>
    </location>
</feature>
<feature type="transmembrane region" description="Helical" evidence="5">
    <location>
        <begin position="264"/>
        <end position="285"/>
    </location>
</feature>
<feature type="transmembrane region" description="Helical" evidence="5">
    <location>
        <begin position="357"/>
        <end position="374"/>
    </location>
</feature>
<evidence type="ECO:0000313" key="6">
    <source>
        <dbReference type="EMBL" id="OGY43493.1"/>
    </source>
</evidence>
<comment type="caution">
    <text evidence="6">The sequence shown here is derived from an EMBL/GenBank/DDBJ whole genome shotgun (WGS) entry which is preliminary data.</text>
</comment>
<dbReference type="SMART" id="SM00671">
    <property type="entry name" value="SEL1"/>
    <property type="match status" value="5"/>
</dbReference>
<sequence>MEKIIDFIEQKKFLAIIIVLVLTTLVYSNIFPNQFLWDDPDFYQNWTALYSAKNIPDLLRGELPLQHGGVYRPLRSIFQLLLVQTFDSKAVTAGSESAKNLTGYHLISLLIHLLAVLAVYLIVELLTKKRVMAFIAALIFGLHPIHTEAITYFTTSIDEIGIVFCLWSIYFYLKSQESPIKLWLNYTLSALLAWLAFFTYEITLVLPLLLILIDLYKNNFSIRGLGQKIKFYLAYFAGVITWVTARFSFEVGSRALSSTMETTLWMRLLTTSKAVIKYIYLLFIPYPLNVYHKIDFTQNLGDPKVLFSIIAIIGLLIIAITFARKLSLVSFSILWFFICLAPISNVIPTGIIMAEKYIYLASIAAGLILSFLIYKLIASSREILKLAGVVLVLIIAIAYGALTYARNFDWRTNETLWQKTLEQRPDYGRVYNNLGYVYYQQKKYDEALNYLEKAKELEPDLPVIYQNLGNIYDELNQYDKAIENYQKVIELKNNLAEAYNNLATVYQKTNQLDQAIENYKKAIEVDPNYFMSYSNLGLVYLLKDNNSQAEYNFKKALEINPNFAQAVHGLAIIYVHEGEINQAIQLYEKSISLNPYLTENYSHLASIYNQTDEKQKALEVLARGIAANPNDAKLHLNLGILLVNSGQLQQAAVELQKVLALDPENQQAKEILEQITK</sequence>
<evidence type="ECO:0000256" key="4">
    <source>
        <dbReference type="SAM" id="Coils"/>
    </source>
</evidence>
<dbReference type="Pfam" id="PF13371">
    <property type="entry name" value="TPR_9"/>
    <property type="match status" value="1"/>
</dbReference>
<dbReference type="EMBL" id="MHIC01000046">
    <property type="protein sequence ID" value="OGY43493.1"/>
    <property type="molecule type" value="Genomic_DNA"/>
</dbReference>
<dbReference type="PANTHER" id="PTHR44227">
    <property type="match status" value="1"/>
</dbReference>
<dbReference type="STRING" id="1797533.A2731_01595"/>
<evidence type="ECO:0000313" key="7">
    <source>
        <dbReference type="Proteomes" id="UP000176241"/>
    </source>
</evidence>
<dbReference type="Proteomes" id="UP000176241">
    <property type="component" value="Unassembled WGS sequence"/>
</dbReference>
<feature type="transmembrane region" description="Helical" evidence="5">
    <location>
        <begin position="386"/>
        <end position="405"/>
    </location>
</feature>
<feature type="repeat" description="TPR" evidence="3">
    <location>
        <begin position="564"/>
        <end position="597"/>
    </location>
</feature>
<dbReference type="Pfam" id="PF00515">
    <property type="entry name" value="TPR_1"/>
    <property type="match status" value="4"/>
</dbReference>
<feature type="repeat" description="TPR" evidence="3">
    <location>
        <begin position="462"/>
        <end position="495"/>
    </location>
</feature>
<organism evidence="6 7">
    <name type="scientific">Candidatus Buchananbacteria bacterium RIFCSPHIGHO2_01_FULL_39_8</name>
    <dbReference type="NCBI Taxonomy" id="1797533"/>
    <lineage>
        <taxon>Bacteria</taxon>
        <taxon>Candidatus Buchananiibacteriota</taxon>
    </lineage>
</organism>
<feature type="transmembrane region" description="Helical" evidence="5">
    <location>
        <begin position="104"/>
        <end position="123"/>
    </location>
</feature>
<feature type="transmembrane region" description="Helical" evidence="5">
    <location>
        <begin position="130"/>
        <end position="146"/>
    </location>
</feature>
<gene>
    <name evidence="6" type="ORF">A2731_01595</name>
</gene>
<dbReference type="InterPro" id="IPR006597">
    <property type="entry name" value="Sel1-like"/>
</dbReference>
<dbReference type="Pfam" id="PF13181">
    <property type="entry name" value="TPR_8"/>
    <property type="match status" value="1"/>
</dbReference>
<proteinExistence type="predicted"/>
<dbReference type="InterPro" id="IPR019734">
    <property type="entry name" value="TPR_rpt"/>
</dbReference>
<dbReference type="PANTHER" id="PTHR44227:SF3">
    <property type="entry name" value="PROTEIN O-MANNOSYL-TRANSFERASE TMTC4"/>
    <property type="match status" value="1"/>
</dbReference>
<reference evidence="6 7" key="1">
    <citation type="journal article" date="2016" name="Nat. Commun.">
        <title>Thousands of microbial genomes shed light on interconnected biogeochemical processes in an aquifer system.</title>
        <authorList>
            <person name="Anantharaman K."/>
            <person name="Brown C.T."/>
            <person name="Hug L.A."/>
            <person name="Sharon I."/>
            <person name="Castelle C.J."/>
            <person name="Probst A.J."/>
            <person name="Thomas B.C."/>
            <person name="Singh A."/>
            <person name="Wilkins M.J."/>
            <person name="Karaoz U."/>
            <person name="Brodie E.L."/>
            <person name="Williams K.H."/>
            <person name="Hubbard S.S."/>
            <person name="Banfield J.F."/>
        </authorList>
    </citation>
    <scope>NUCLEOTIDE SEQUENCE [LARGE SCALE GENOMIC DNA]</scope>
</reference>
<feature type="transmembrane region" description="Helical" evidence="5">
    <location>
        <begin position="232"/>
        <end position="252"/>
    </location>
</feature>
<feature type="transmembrane region" description="Helical" evidence="5">
    <location>
        <begin position="12"/>
        <end position="30"/>
    </location>
</feature>
<feature type="transmembrane region" description="Helical" evidence="5">
    <location>
        <begin position="328"/>
        <end position="351"/>
    </location>
</feature>
<dbReference type="SMART" id="SM00028">
    <property type="entry name" value="TPR"/>
    <property type="match status" value="7"/>
</dbReference>
<evidence type="ECO:0000256" key="2">
    <source>
        <dbReference type="ARBA" id="ARBA00022803"/>
    </source>
</evidence>
<dbReference type="SUPFAM" id="SSF48452">
    <property type="entry name" value="TPR-like"/>
    <property type="match status" value="2"/>
</dbReference>
<keyword evidence="5" id="KW-1133">Transmembrane helix</keyword>
<feature type="repeat" description="TPR" evidence="3">
    <location>
        <begin position="496"/>
        <end position="529"/>
    </location>
</feature>
<feature type="transmembrane region" description="Helical" evidence="5">
    <location>
        <begin position="185"/>
        <end position="212"/>
    </location>
</feature>
<name>A0A1G1XTV8_9BACT</name>
<keyword evidence="5" id="KW-0812">Transmembrane</keyword>